<gene>
    <name evidence="6" type="ORF">RIMI_LOCUS22430416</name>
</gene>
<evidence type="ECO:0000259" key="5">
    <source>
        <dbReference type="Pfam" id="PF01498"/>
    </source>
</evidence>
<reference evidence="6" key="1">
    <citation type="submission" date="2023-07" db="EMBL/GenBank/DDBJ databases">
        <authorList>
            <person name="Stuckert A."/>
        </authorList>
    </citation>
    <scope>NUCLEOTIDE SEQUENCE</scope>
</reference>
<proteinExistence type="inferred from homology"/>
<evidence type="ECO:0000256" key="3">
    <source>
        <dbReference type="ARBA" id="ARBA00022679"/>
    </source>
</evidence>
<dbReference type="InterPro" id="IPR000940">
    <property type="entry name" value="NNMT_TEMT_trans"/>
</dbReference>
<dbReference type="Pfam" id="PF01234">
    <property type="entry name" value="NNMT_PNMT_TEMT"/>
    <property type="match status" value="1"/>
</dbReference>
<evidence type="ECO:0000256" key="4">
    <source>
        <dbReference type="ARBA" id="ARBA00022691"/>
    </source>
</evidence>
<dbReference type="PROSITE" id="PS51681">
    <property type="entry name" value="SAM_MT_NNMT_PNMT_TEMT"/>
    <property type="match status" value="1"/>
</dbReference>
<comment type="similarity">
    <text evidence="1">Belongs to the class I-like SAM-binding methyltransferase superfamily. NNMT/PNMT/TEMT family.</text>
</comment>
<comment type="caution">
    <text evidence="6">The sequence shown here is derived from an EMBL/GenBank/DDBJ whole genome shotgun (WGS) entry which is preliminary data.</text>
</comment>
<keyword evidence="7" id="KW-1185">Reference proteome</keyword>
<dbReference type="EMBL" id="CAUEEQ010078535">
    <property type="protein sequence ID" value="CAJ0967706.1"/>
    <property type="molecule type" value="Genomic_DNA"/>
</dbReference>
<dbReference type="InterPro" id="IPR029063">
    <property type="entry name" value="SAM-dependent_MTases_sf"/>
</dbReference>
<dbReference type="PANTHER" id="PTHR10867:SF44">
    <property type="entry name" value="NICOTINAMIDE N-METHYLTRANSFERASE ISOFORM X2"/>
    <property type="match status" value="1"/>
</dbReference>
<sequence>MRKQWMETGVIVCDRTVRNRIKEMGFTYRKAKRKPLTPKQKKTRLQWAKEMQLLTVDDWIKVIFSDESRICIGQGDDAGTFVWCRSNEIYKEDCLKRTCKLPQSLMIWGCMSDYIKRSDVEGATSSVIQDKIMDSKDCTFYHVDGIDSRAGLERYFSDKEDMIFQEDSLIFPTENLIKTFTEGHVKGEMLIDLSVGSLVHHLFTACEFFKHIIVLRMRDRCILELKRWVDSRTGAFDWRHCTKLNVDQKGSTDLLQDKEGNVKSALQHIMKCDLEKENIMEPMVLPPADCIISALLLDFICRNQDDYLSYLRKFSRLLKPGGHIILLGFIEATYVTVGKDKIHLFSCDEDFVRKTLVDAGFVIDNCKVKKRNVVSDLTDYKNVLFIVAHKEKEL</sequence>
<name>A0ABN9MLR8_9NEOB</name>
<evidence type="ECO:0000256" key="1">
    <source>
        <dbReference type="ARBA" id="ARBA00007996"/>
    </source>
</evidence>
<keyword evidence="2" id="KW-0489">Methyltransferase</keyword>
<dbReference type="Proteomes" id="UP001176940">
    <property type="component" value="Unassembled WGS sequence"/>
</dbReference>
<evidence type="ECO:0000313" key="6">
    <source>
        <dbReference type="EMBL" id="CAJ0967706.1"/>
    </source>
</evidence>
<dbReference type="PANTHER" id="PTHR10867">
    <property type="entry name" value="NNMT/PNMT/TEMT FAMILY MEMBER"/>
    <property type="match status" value="1"/>
</dbReference>
<dbReference type="SUPFAM" id="SSF53335">
    <property type="entry name" value="S-adenosyl-L-methionine-dependent methyltransferases"/>
    <property type="match status" value="1"/>
</dbReference>
<organism evidence="6 7">
    <name type="scientific">Ranitomeya imitator</name>
    <name type="common">mimic poison frog</name>
    <dbReference type="NCBI Taxonomy" id="111125"/>
    <lineage>
        <taxon>Eukaryota</taxon>
        <taxon>Metazoa</taxon>
        <taxon>Chordata</taxon>
        <taxon>Craniata</taxon>
        <taxon>Vertebrata</taxon>
        <taxon>Euteleostomi</taxon>
        <taxon>Amphibia</taxon>
        <taxon>Batrachia</taxon>
        <taxon>Anura</taxon>
        <taxon>Neobatrachia</taxon>
        <taxon>Hyloidea</taxon>
        <taxon>Dendrobatidae</taxon>
        <taxon>Dendrobatinae</taxon>
        <taxon>Ranitomeya</taxon>
    </lineage>
</organism>
<keyword evidence="3" id="KW-0808">Transferase</keyword>
<dbReference type="InterPro" id="IPR002492">
    <property type="entry name" value="Transposase_Tc1-like"/>
</dbReference>
<feature type="domain" description="Transposase Tc1-like" evidence="5">
    <location>
        <begin position="4"/>
        <end position="50"/>
    </location>
</feature>
<dbReference type="Gene3D" id="3.40.50.150">
    <property type="entry name" value="Vaccinia Virus protein VP39"/>
    <property type="match status" value="1"/>
</dbReference>
<dbReference type="Pfam" id="PF01498">
    <property type="entry name" value="HTH_Tnp_Tc3_2"/>
    <property type="match status" value="1"/>
</dbReference>
<keyword evidence="4" id="KW-0949">S-adenosyl-L-methionine</keyword>
<accession>A0ABN9MLR8</accession>
<evidence type="ECO:0000256" key="2">
    <source>
        <dbReference type="ARBA" id="ARBA00022603"/>
    </source>
</evidence>
<evidence type="ECO:0000313" key="7">
    <source>
        <dbReference type="Proteomes" id="UP001176940"/>
    </source>
</evidence>
<protein>
    <recommendedName>
        <fullName evidence="5">Transposase Tc1-like domain-containing protein</fullName>
    </recommendedName>
</protein>